<dbReference type="EMBL" id="BAAAHK010000001">
    <property type="protein sequence ID" value="GAA0924535.1"/>
    <property type="molecule type" value="Genomic_DNA"/>
</dbReference>
<gene>
    <name evidence="2" type="ORF">GCM10009554_03360</name>
</gene>
<dbReference type="Proteomes" id="UP001500542">
    <property type="component" value="Unassembled WGS sequence"/>
</dbReference>
<protein>
    <submittedName>
        <fullName evidence="2">ATP-grasp domain-containing protein</fullName>
    </submittedName>
</protein>
<evidence type="ECO:0000313" key="2">
    <source>
        <dbReference type="EMBL" id="GAA0924535.1"/>
    </source>
</evidence>
<comment type="caution">
    <text evidence="2">The sequence shown here is derived from an EMBL/GenBank/DDBJ whole genome shotgun (WGS) entry which is preliminary data.</text>
</comment>
<keyword evidence="3" id="KW-1185">Reference proteome</keyword>
<reference evidence="3" key="1">
    <citation type="journal article" date="2019" name="Int. J. Syst. Evol. Microbiol.">
        <title>The Global Catalogue of Microorganisms (GCM) 10K type strain sequencing project: providing services to taxonomists for standard genome sequencing and annotation.</title>
        <authorList>
            <consortium name="The Broad Institute Genomics Platform"/>
            <consortium name="The Broad Institute Genome Sequencing Center for Infectious Disease"/>
            <person name="Wu L."/>
            <person name="Ma J."/>
        </authorList>
    </citation>
    <scope>NUCLEOTIDE SEQUENCE [LARGE SCALE GENOMIC DNA]</scope>
    <source>
        <strain evidence="3">JCM 10977</strain>
    </source>
</reference>
<evidence type="ECO:0000259" key="1">
    <source>
        <dbReference type="Pfam" id="PF14243"/>
    </source>
</evidence>
<dbReference type="InterPro" id="IPR025643">
    <property type="entry name" value="R2K_3"/>
</dbReference>
<accession>A0ABP3ZML0</accession>
<sequence length="274" mass="30212">MLLVPGDPLNPRRVDPHFAREAGAARDAGITVARIDHDALGRPDEAVAGVPAGDDAVYRGWMMTAAEYDGFAKALDARRVTLRTTGEEYRTAHELPGWYDALLPLTPESAWTDGPDLAGLDAVCDRLGRGPAVLRDHVKSMKHYWHEAAFIPELADRDAVRRVAERFLELRGDSFTGGLVLRRFEQFTGAEARTWWVGGRCVLVTPHPDTPDELPKGLDLVEVEPLVSDLALPFVTVDLVRRTDGEWRIVELGDGQVSDWPASRDPADLMAGLF</sequence>
<organism evidence="2 3">
    <name type="scientific">Kribbella koreensis</name>
    <dbReference type="NCBI Taxonomy" id="57909"/>
    <lineage>
        <taxon>Bacteria</taxon>
        <taxon>Bacillati</taxon>
        <taxon>Actinomycetota</taxon>
        <taxon>Actinomycetes</taxon>
        <taxon>Propionibacteriales</taxon>
        <taxon>Kribbellaceae</taxon>
        <taxon>Kribbella</taxon>
    </lineage>
</organism>
<dbReference type="Pfam" id="PF14243">
    <property type="entry name" value="R2K_3"/>
    <property type="match status" value="1"/>
</dbReference>
<proteinExistence type="predicted"/>
<evidence type="ECO:0000313" key="3">
    <source>
        <dbReference type="Proteomes" id="UP001500542"/>
    </source>
</evidence>
<dbReference type="RefSeq" id="WP_343963992.1">
    <property type="nucleotide sequence ID" value="NZ_BAAAHK010000001.1"/>
</dbReference>
<feature type="domain" description="ATP-grasp" evidence="1">
    <location>
        <begin position="127"/>
        <end position="271"/>
    </location>
</feature>
<name>A0ABP3ZML0_9ACTN</name>